<evidence type="ECO:0000256" key="2">
    <source>
        <dbReference type="SAM" id="Phobius"/>
    </source>
</evidence>
<proteinExistence type="predicted"/>
<dbReference type="Gene3D" id="2.60.40.10">
    <property type="entry name" value="Immunoglobulins"/>
    <property type="match status" value="1"/>
</dbReference>
<name>A0A8C4QYV5_EPTBU</name>
<dbReference type="PROSITE" id="PS50835">
    <property type="entry name" value="IG_LIKE"/>
    <property type="match status" value="1"/>
</dbReference>
<evidence type="ECO:0000259" key="3">
    <source>
        <dbReference type="PROSITE" id="PS50835"/>
    </source>
</evidence>
<keyword evidence="2" id="KW-0812">Transmembrane</keyword>
<sequence length="205" mass="23246">MEWDIVGGFSDHVRVIEVRVGQVVRWFRKQTRNFSLMMHHVAAEDSGMYECNITMESGKKNISSWFQVNVRTGKDYSKSSSTNRTPSSTGSANSPSPNSTKKHDDYQFYFIPFLCVCVIMVVLVVFCIYLVVKVIQLQRDSTAWSKPQDDTDQKDPLSPKSTEPTYVTAVRSEVVDSPYSSLNPTRPALPTRPEILPARNKSQRS</sequence>
<dbReference type="SUPFAM" id="SSF48726">
    <property type="entry name" value="Immunoglobulin"/>
    <property type="match status" value="1"/>
</dbReference>
<feature type="region of interest" description="Disordered" evidence="1">
    <location>
        <begin position="142"/>
        <end position="205"/>
    </location>
</feature>
<keyword evidence="2" id="KW-1133">Transmembrane helix</keyword>
<dbReference type="Pfam" id="PF07686">
    <property type="entry name" value="V-set"/>
    <property type="match status" value="1"/>
</dbReference>
<dbReference type="InterPro" id="IPR007110">
    <property type="entry name" value="Ig-like_dom"/>
</dbReference>
<feature type="region of interest" description="Disordered" evidence="1">
    <location>
        <begin position="74"/>
        <end position="99"/>
    </location>
</feature>
<evidence type="ECO:0000256" key="1">
    <source>
        <dbReference type="SAM" id="MobiDB-lite"/>
    </source>
</evidence>
<accession>A0A8C4QYV5</accession>
<feature type="transmembrane region" description="Helical" evidence="2">
    <location>
        <begin position="108"/>
        <end position="132"/>
    </location>
</feature>
<feature type="compositionally biased region" description="Low complexity" evidence="1">
    <location>
        <begin position="78"/>
        <end position="91"/>
    </location>
</feature>
<dbReference type="InterPro" id="IPR036179">
    <property type="entry name" value="Ig-like_dom_sf"/>
</dbReference>
<feature type="compositionally biased region" description="Basic and acidic residues" evidence="1">
    <location>
        <begin position="147"/>
        <end position="157"/>
    </location>
</feature>
<organism evidence="4 5">
    <name type="scientific">Eptatretus burgeri</name>
    <name type="common">Inshore hagfish</name>
    <dbReference type="NCBI Taxonomy" id="7764"/>
    <lineage>
        <taxon>Eukaryota</taxon>
        <taxon>Metazoa</taxon>
        <taxon>Chordata</taxon>
        <taxon>Craniata</taxon>
        <taxon>Vertebrata</taxon>
        <taxon>Cyclostomata</taxon>
        <taxon>Myxini</taxon>
        <taxon>Myxiniformes</taxon>
        <taxon>Myxinidae</taxon>
        <taxon>Eptatretinae</taxon>
        <taxon>Eptatretus</taxon>
    </lineage>
</organism>
<dbReference type="Ensembl" id="ENSEBUT00000023200.1">
    <property type="protein sequence ID" value="ENSEBUP00000022624.1"/>
    <property type="gene ID" value="ENSEBUG00000013926.1"/>
</dbReference>
<dbReference type="Ensembl" id="ENSEBUT00000023186.1">
    <property type="protein sequence ID" value="ENSEBUP00000022610.1"/>
    <property type="gene ID" value="ENSEBUG00000013926.1"/>
</dbReference>
<keyword evidence="2" id="KW-0472">Membrane</keyword>
<feature type="domain" description="Ig-like" evidence="3">
    <location>
        <begin position="24"/>
        <end position="63"/>
    </location>
</feature>
<dbReference type="AlphaFoldDB" id="A0A8C4QYV5"/>
<evidence type="ECO:0000313" key="5">
    <source>
        <dbReference type="Proteomes" id="UP000694388"/>
    </source>
</evidence>
<dbReference type="Proteomes" id="UP000694388">
    <property type="component" value="Unplaced"/>
</dbReference>
<dbReference type="GeneTree" id="ENSGT00940000182273"/>
<keyword evidence="5" id="KW-1185">Reference proteome</keyword>
<dbReference type="InterPro" id="IPR013106">
    <property type="entry name" value="Ig_V-set"/>
</dbReference>
<dbReference type="InterPro" id="IPR013783">
    <property type="entry name" value="Ig-like_fold"/>
</dbReference>
<evidence type="ECO:0000313" key="4">
    <source>
        <dbReference type="Ensembl" id="ENSEBUP00000022624.1"/>
    </source>
</evidence>
<protein>
    <recommendedName>
        <fullName evidence="3">Ig-like domain-containing protein</fullName>
    </recommendedName>
</protein>
<reference evidence="4" key="1">
    <citation type="submission" date="2025-05" db="UniProtKB">
        <authorList>
            <consortium name="Ensembl"/>
        </authorList>
    </citation>
    <scope>IDENTIFICATION</scope>
</reference>